<name>A0A2Y9BH65_9FIRM</name>
<comment type="caution">
    <text evidence="2">The sequence shown here is derived from an EMBL/GenBank/DDBJ whole genome shotgun (WGS) entry which is preliminary data.</text>
</comment>
<evidence type="ECO:0000313" key="3">
    <source>
        <dbReference type="Proteomes" id="UP000245845"/>
    </source>
</evidence>
<dbReference type="EMBL" id="QGDL01000010">
    <property type="protein sequence ID" value="PWJ27846.1"/>
    <property type="molecule type" value="Genomic_DNA"/>
</dbReference>
<dbReference type="OrthoDB" id="9768524at2"/>
<keyword evidence="3" id="KW-1185">Reference proteome</keyword>
<feature type="domain" description="DUF4340" evidence="1">
    <location>
        <begin position="209"/>
        <end position="293"/>
    </location>
</feature>
<dbReference type="Proteomes" id="UP000245845">
    <property type="component" value="Unassembled WGS sequence"/>
</dbReference>
<feature type="domain" description="DUF4340" evidence="1">
    <location>
        <begin position="75"/>
        <end position="191"/>
    </location>
</feature>
<evidence type="ECO:0000313" key="2">
    <source>
        <dbReference type="EMBL" id="PWJ27846.1"/>
    </source>
</evidence>
<dbReference type="InterPro" id="IPR025641">
    <property type="entry name" value="DUF4340"/>
</dbReference>
<dbReference type="RefSeq" id="WP_109732213.1">
    <property type="nucleotide sequence ID" value="NZ_BAAACK010000029.1"/>
</dbReference>
<dbReference type="AlphaFoldDB" id="A0A2Y9BH65"/>
<proteinExistence type="predicted"/>
<gene>
    <name evidence="2" type="ORF">A8806_11019</name>
</gene>
<evidence type="ECO:0000259" key="1">
    <source>
        <dbReference type="Pfam" id="PF14238"/>
    </source>
</evidence>
<reference evidence="2 3" key="1">
    <citation type="submission" date="2018-05" db="EMBL/GenBank/DDBJ databases">
        <title>The Hungate 1000. A catalogue of reference genomes from the rumen microbiome.</title>
        <authorList>
            <person name="Kelly W."/>
        </authorList>
    </citation>
    <scope>NUCLEOTIDE SEQUENCE [LARGE SCALE GENOMIC DNA]</scope>
    <source>
        <strain evidence="2 3">NLAE-zl-C242</strain>
    </source>
</reference>
<protein>
    <submittedName>
        <fullName evidence="2">Uncharacterized protein DUF4340</fullName>
    </submittedName>
</protein>
<sequence length="302" mass="33281">MGQKKKKSMILLFAVLVVLVAAYFILQSWNKSQDKKEQAKEEAENIYITDIDTITDIKYNIGSGDMEFTKEDGTWYVTADKDFPLAQSYPEQMADTFKKLKAERELKDGDSLEDYGLTEPVYTVSLTDGEGGETTLYYGNAAGDDYYVTVGDEGKVYTVSSTTISDLQYSLEDMAQLDTYPNIGSGNLKKEVITQGGQTTTYDSENDDDAQNIAAVAGGLGAVTLSKAADYSVEDKDLAGFGLDEGSRTTVEAVYTSDDKEKTLTLYIGGTDDSGNRYVMMNDSRIVYLISEEICKNILNEE</sequence>
<dbReference type="Pfam" id="PF14238">
    <property type="entry name" value="DUF4340"/>
    <property type="match status" value="2"/>
</dbReference>
<organism evidence="2 3">
    <name type="scientific">Faecalicatena orotica</name>
    <dbReference type="NCBI Taxonomy" id="1544"/>
    <lineage>
        <taxon>Bacteria</taxon>
        <taxon>Bacillati</taxon>
        <taxon>Bacillota</taxon>
        <taxon>Clostridia</taxon>
        <taxon>Lachnospirales</taxon>
        <taxon>Lachnospiraceae</taxon>
        <taxon>Faecalicatena</taxon>
    </lineage>
</organism>
<accession>A0A2Y9BH65</accession>